<evidence type="ECO:0000256" key="3">
    <source>
        <dbReference type="ARBA" id="ARBA00022722"/>
    </source>
</evidence>
<gene>
    <name evidence="9" type="primary">cas2</name>
</gene>
<comment type="subunit">
    <text evidence="9">Homodimer, forms a heterotetramer with a Cas1 homodimer.</text>
</comment>
<dbReference type="NCBIfam" id="TIGR01573">
    <property type="entry name" value="cas2"/>
    <property type="match status" value="1"/>
</dbReference>
<reference evidence="10" key="1">
    <citation type="journal article" date="2016" name="Genome Biol. Evol.">
        <title>Comparison of intracellular "Ca. Endomicrobium trichonymphae" genomovars illuminates the requirement and decay of defense systems against foreign DNA.</title>
        <authorList>
            <person name="Izawa K."/>
            <person name="Kuwahara H."/>
            <person name="Kihara K."/>
            <person name="Yuki M."/>
            <person name="Lo N."/>
            <person name="Ito T."/>
            <person name="Ohkuma M."/>
            <person name="Hongoh Y."/>
        </authorList>
    </citation>
    <scope>NUCLEOTIDE SEQUENCE</scope>
    <source>
        <strain evidence="10">MdMp-027</strain>
    </source>
</reference>
<evidence type="ECO:0000256" key="1">
    <source>
        <dbReference type="ARBA" id="ARBA00001946"/>
    </source>
</evidence>
<keyword evidence="4 9" id="KW-0479">Metal-binding</keyword>
<keyword evidence="5 9" id="KW-0255">Endonuclease</keyword>
<accession>A0A1C9ZY81</accession>
<dbReference type="GO" id="GO:0051607">
    <property type="term" value="P:defense response to virus"/>
    <property type="evidence" value="ECO:0007669"/>
    <property type="project" value="UniProtKB-UniRule"/>
</dbReference>
<dbReference type="InterPro" id="IPR021127">
    <property type="entry name" value="CRISPR_associated_Cas2"/>
</dbReference>
<comment type="function">
    <text evidence="9">CRISPR (clustered regularly interspaced short palindromic repeat), is an adaptive immune system that provides protection against mobile genetic elements (viruses, transposable elements and conjugative plasmids). CRISPR clusters contain sequences complementary to antecedent mobile elements and target invading nucleic acids. CRISPR clusters are transcribed and processed into CRISPR RNA (crRNA). Functions as a ssRNA-specific endoribonuclease. Involved in the integration of spacer DNA into the CRISPR cassette.</text>
</comment>
<evidence type="ECO:0000256" key="6">
    <source>
        <dbReference type="ARBA" id="ARBA00022801"/>
    </source>
</evidence>
<keyword evidence="6 9" id="KW-0378">Hydrolase</keyword>
<evidence type="ECO:0000256" key="7">
    <source>
        <dbReference type="ARBA" id="ARBA00022842"/>
    </source>
</evidence>
<dbReference type="GO" id="GO:0016787">
    <property type="term" value="F:hydrolase activity"/>
    <property type="evidence" value="ECO:0007669"/>
    <property type="project" value="UniProtKB-KW"/>
</dbReference>
<comment type="similarity">
    <text evidence="2 9">Belongs to the CRISPR-associated endoribonuclease Cas2 protein family.</text>
</comment>
<name>A0A1C9ZY81_9BACT</name>
<dbReference type="AlphaFoldDB" id="A0A1C9ZY81"/>
<evidence type="ECO:0000256" key="2">
    <source>
        <dbReference type="ARBA" id="ARBA00009959"/>
    </source>
</evidence>
<dbReference type="GO" id="GO:0046872">
    <property type="term" value="F:metal ion binding"/>
    <property type="evidence" value="ECO:0007669"/>
    <property type="project" value="UniProtKB-UniRule"/>
</dbReference>
<dbReference type="GO" id="GO:0043571">
    <property type="term" value="P:maintenance of CRISPR repeat elements"/>
    <property type="evidence" value="ECO:0007669"/>
    <property type="project" value="UniProtKB-UniRule"/>
</dbReference>
<keyword evidence="8 9" id="KW-0051">Antiviral defense</keyword>
<sequence length="108" mass="12792">MISKYKSMWILVAFDLPVLTQKQRRIANSFRNYLKNVGFTMLQKSLYCYYSCTKERSDLIGDNIKKNIPDKGHISILFFTDRMFSMTKNYYGKLKVNISQPELFNNLL</sequence>
<dbReference type="EMBL" id="LC153129">
    <property type="protein sequence ID" value="BAV59346.1"/>
    <property type="molecule type" value="Genomic_DNA"/>
</dbReference>
<keyword evidence="7 9" id="KW-0460">Magnesium</keyword>
<dbReference type="HAMAP" id="MF_01471">
    <property type="entry name" value="Cas2"/>
    <property type="match status" value="1"/>
</dbReference>
<organism evidence="10">
    <name type="scientific">Candidatus Endomicrobium sp. MdMp-027</name>
    <dbReference type="NCBI Taxonomy" id="1837116"/>
    <lineage>
        <taxon>Bacteria</taxon>
        <taxon>Pseudomonadati</taxon>
        <taxon>Elusimicrobiota</taxon>
        <taxon>Endomicrobiia</taxon>
        <taxon>Endomicrobiales</taxon>
        <taxon>Endomicrobiaceae</taxon>
        <taxon>Endomicrobium</taxon>
    </lineage>
</organism>
<dbReference type="Gene3D" id="3.30.70.240">
    <property type="match status" value="1"/>
</dbReference>
<proteinExistence type="inferred from homology"/>
<dbReference type="InterPro" id="IPR019199">
    <property type="entry name" value="Virulence_VapD/CRISPR_Cas2"/>
</dbReference>
<evidence type="ECO:0000313" key="10">
    <source>
        <dbReference type="EMBL" id="BAV59346.1"/>
    </source>
</evidence>
<dbReference type="Pfam" id="PF09827">
    <property type="entry name" value="CRISPR_Cas2"/>
    <property type="match status" value="1"/>
</dbReference>
<comment type="cofactor">
    <cofactor evidence="1 9">
        <name>Mg(2+)</name>
        <dbReference type="ChEBI" id="CHEBI:18420"/>
    </cofactor>
</comment>
<evidence type="ECO:0000256" key="8">
    <source>
        <dbReference type="ARBA" id="ARBA00023118"/>
    </source>
</evidence>
<dbReference type="SUPFAM" id="SSF143430">
    <property type="entry name" value="TTP0101/SSO1404-like"/>
    <property type="match status" value="1"/>
</dbReference>
<dbReference type="EC" id="3.1.-.-" evidence="9"/>
<evidence type="ECO:0000256" key="9">
    <source>
        <dbReference type="HAMAP-Rule" id="MF_01471"/>
    </source>
</evidence>
<dbReference type="GO" id="GO:0004521">
    <property type="term" value="F:RNA endonuclease activity"/>
    <property type="evidence" value="ECO:0007669"/>
    <property type="project" value="InterPro"/>
</dbReference>
<evidence type="ECO:0000256" key="4">
    <source>
        <dbReference type="ARBA" id="ARBA00022723"/>
    </source>
</evidence>
<protein>
    <recommendedName>
        <fullName evidence="9">CRISPR-associated endoribonuclease Cas2</fullName>
        <ecNumber evidence="9">3.1.-.-</ecNumber>
    </recommendedName>
</protein>
<evidence type="ECO:0000256" key="5">
    <source>
        <dbReference type="ARBA" id="ARBA00022759"/>
    </source>
</evidence>
<keyword evidence="3 9" id="KW-0540">Nuclease</keyword>
<feature type="binding site" evidence="9">
    <location>
        <position position="15"/>
    </location>
    <ligand>
        <name>Mg(2+)</name>
        <dbReference type="ChEBI" id="CHEBI:18420"/>
        <note>catalytic</note>
    </ligand>
</feature>